<sequence>MMTNLFSIFDPSTNIMSLSLNWLSTTFFIFFIPLNFWLTPNSIYTLYNLISKTLFKEFKILKNTTALNGNSLIFISLFFFIFFNNFLGLMPYIFTATTHMALTLTLSLTIWLSLMLFGWINNYTHMMAHLIPLGTPLILTWFMVIIETVSNLIRPLTLAIRLMTNMLTGHLLLTLMNSMNSKLSYTLVIMILITQILLLTLEMSVAIIQAYVFFILATLYSTEI</sequence>
<keyword evidence="3" id="KW-0813">Transport</keyword>
<evidence type="ECO:0000256" key="9">
    <source>
        <dbReference type="ARBA" id="ARBA00023136"/>
    </source>
</evidence>
<name>A0A9E8LP41_9NEOP</name>
<reference evidence="13" key="1">
    <citation type="submission" date="2021-11" db="EMBL/GenBank/DDBJ databases">
        <authorList>
            <person name="Ge X.-Y."/>
            <person name="Peng L."/>
            <person name="Sun C.-H."/>
            <person name="Wang B.-X."/>
        </authorList>
    </citation>
    <scope>NUCLEOTIDE SEQUENCE</scope>
</reference>
<comment type="similarity">
    <text evidence="2">Belongs to the ATPase A chain family.</text>
</comment>
<reference evidence="13" key="2">
    <citation type="journal article" date="2022" name="Syst. Entomol.">
        <title>Massive gene rearrangements of mitochondrial genomes and implications for the phylogeny of Trichoptera (Insecta).</title>
        <authorList>
            <person name="Ge X."/>
            <person name="Peng L."/>
            <person name="Vogler A.P."/>
            <person name="Morse J.C."/>
            <person name="Yang L."/>
            <person name="Sun C."/>
            <person name="Wang B."/>
        </authorList>
    </citation>
    <scope>NUCLEOTIDE SEQUENCE</scope>
</reference>
<dbReference type="CTD" id="4508"/>
<keyword evidence="13" id="KW-0496">Mitochondrion</keyword>
<dbReference type="SUPFAM" id="SSF81336">
    <property type="entry name" value="F1F0 ATP synthase subunit A"/>
    <property type="match status" value="1"/>
</dbReference>
<dbReference type="InterPro" id="IPR045083">
    <property type="entry name" value="ATP_synth_F0_asu_bact/mt"/>
</dbReference>
<gene>
    <name evidence="13" type="primary">ATP6</name>
</gene>
<keyword evidence="9 12" id="KW-0472">Membrane</keyword>
<dbReference type="Pfam" id="PF00119">
    <property type="entry name" value="ATP-synt_A"/>
    <property type="match status" value="1"/>
</dbReference>
<evidence type="ECO:0000256" key="6">
    <source>
        <dbReference type="ARBA" id="ARBA00022781"/>
    </source>
</evidence>
<keyword evidence="8" id="KW-0406">Ion transport</keyword>
<dbReference type="PRINTS" id="PR00123">
    <property type="entry name" value="ATPASEA"/>
</dbReference>
<keyword evidence="4" id="KW-0138">CF(0)</keyword>
<geneLocation type="mitochondrion" evidence="13"/>
<dbReference type="CDD" id="cd00310">
    <property type="entry name" value="ATP-synt_Fo_a_6"/>
    <property type="match status" value="1"/>
</dbReference>
<evidence type="ECO:0000256" key="7">
    <source>
        <dbReference type="ARBA" id="ARBA00022989"/>
    </source>
</evidence>
<dbReference type="GO" id="GO:0046933">
    <property type="term" value="F:proton-transporting ATP synthase activity, rotational mechanism"/>
    <property type="evidence" value="ECO:0007669"/>
    <property type="project" value="TreeGrafter"/>
</dbReference>
<comment type="subcellular location">
    <subcellularLocation>
        <location evidence="1">Membrane</location>
        <topology evidence="1">Multi-pass membrane protein</topology>
    </subcellularLocation>
    <subcellularLocation>
        <location evidence="11">Mitochondrion inner membrane</location>
        <topology evidence="11">Multi-pass membrane protein</topology>
    </subcellularLocation>
</comment>
<organism evidence="13">
    <name type="scientific">Oecetis caucula</name>
    <dbReference type="NCBI Taxonomy" id="2904905"/>
    <lineage>
        <taxon>Eukaryota</taxon>
        <taxon>Metazoa</taxon>
        <taxon>Ecdysozoa</taxon>
        <taxon>Arthropoda</taxon>
        <taxon>Hexapoda</taxon>
        <taxon>Insecta</taxon>
        <taxon>Pterygota</taxon>
        <taxon>Neoptera</taxon>
        <taxon>Endopterygota</taxon>
        <taxon>Trichoptera</taxon>
        <taxon>Integripalpia</taxon>
        <taxon>Brevitentoria</taxon>
        <taxon>Leptoceroidea</taxon>
        <taxon>Leptoceridae</taxon>
        <taxon>Leptocerinae</taxon>
        <taxon>Oecetini</taxon>
        <taxon>Oecetis</taxon>
    </lineage>
</organism>
<dbReference type="AlphaFoldDB" id="A0A9E8LP41"/>
<evidence type="ECO:0000256" key="4">
    <source>
        <dbReference type="ARBA" id="ARBA00022547"/>
    </source>
</evidence>
<dbReference type="Gene3D" id="1.20.120.220">
    <property type="entry name" value="ATP synthase, F0 complex, subunit A"/>
    <property type="match status" value="1"/>
</dbReference>
<dbReference type="EMBL" id="OL678037">
    <property type="protein sequence ID" value="UZZ44212.1"/>
    <property type="molecule type" value="Genomic_DNA"/>
</dbReference>
<keyword evidence="7 12" id="KW-1133">Transmembrane helix</keyword>
<dbReference type="RefSeq" id="YP_010586424.1">
    <property type="nucleotide sequence ID" value="NC_069274.1"/>
</dbReference>
<evidence type="ECO:0000256" key="5">
    <source>
        <dbReference type="ARBA" id="ARBA00022692"/>
    </source>
</evidence>
<feature type="transmembrane region" description="Helical" evidence="12">
    <location>
        <begin position="100"/>
        <end position="120"/>
    </location>
</feature>
<feature type="transmembrane region" description="Helical" evidence="12">
    <location>
        <begin position="127"/>
        <end position="146"/>
    </location>
</feature>
<evidence type="ECO:0000256" key="2">
    <source>
        <dbReference type="ARBA" id="ARBA00006810"/>
    </source>
</evidence>
<keyword evidence="10" id="KW-0066">ATP synthesis</keyword>
<dbReference type="GeneID" id="77426197"/>
<dbReference type="PANTHER" id="PTHR11410">
    <property type="entry name" value="ATP SYNTHASE SUBUNIT A"/>
    <property type="match status" value="1"/>
</dbReference>
<feature type="transmembrane region" description="Helical" evidence="12">
    <location>
        <begin position="71"/>
        <end position="94"/>
    </location>
</feature>
<keyword evidence="6" id="KW-0375">Hydrogen ion transport</keyword>
<dbReference type="PANTHER" id="PTHR11410:SF0">
    <property type="entry name" value="ATP SYNTHASE SUBUNIT A"/>
    <property type="match status" value="1"/>
</dbReference>
<dbReference type="GO" id="GO:0005743">
    <property type="term" value="C:mitochondrial inner membrane"/>
    <property type="evidence" value="ECO:0007669"/>
    <property type="project" value="UniProtKB-SubCell"/>
</dbReference>
<evidence type="ECO:0000256" key="12">
    <source>
        <dbReference type="SAM" id="Phobius"/>
    </source>
</evidence>
<keyword evidence="5 12" id="KW-0812">Transmembrane</keyword>
<dbReference type="InterPro" id="IPR035908">
    <property type="entry name" value="F0_ATP_A_sf"/>
</dbReference>
<dbReference type="GO" id="GO:0045259">
    <property type="term" value="C:proton-transporting ATP synthase complex"/>
    <property type="evidence" value="ECO:0007669"/>
    <property type="project" value="UniProtKB-KW"/>
</dbReference>
<dbReference type="NCBIfam" id="TIGR01131">
    <property type="entry name" value="ATP_synt_6_or_A"/>
    <property type="match status" value="1"/>
</dbReference>
<feature type="transmembrane region" description="Helical" evidence="12">
    <location>
        <begin position="187"/>
        <end position="220"/>
    </location>
</feature>
<feature type="transmembrane region" description="Helical" evidence="12">
    <location>
        <begin position="20"/>
        <end position="50"/>
    </location>
</feature>
<evidence type="ECO:0000256" key="8">
    <source>
        <dbReference type="ARBA" id="ARBA00023065"/>
    </source>
</evidence>
<evidence type="ECO:0000256" key="11">
    <source>
        <dbReference type="RuleBase" id="RU004450"/>
    </source>
</evidence>
<proteinExistence type="inferred from homology"/>
<evidence type="ECO:0000256" key="1">
    <source>
        <dbReference type="ARBA" id="ARBA00004141"/>
    </source>
</evidence>
<evidence type="ECO:0000256" key="3">
    <source>
        <dbReference type="ARBA" id="ARBA00022448"/>
    </source>
</evidence>
<accession>A0A9E8LP41</accession>
<evidence type="ECO:0000256" key="10">
    <source>
        <dbReference type="ARBA" id="ARBA00023310"/>
    </source>
</evidence>
<evidence type="ECO:0000313" key="13">
    <source>
        <dbReference type="EMBL" id="UZZ44212.1"/>
    </source>
</evidence>
<dbReference type="InterPro" id="IPR000568">
    <property type="entry name" value="ATP_synth_F0_asu"/>
</dbReference>
<protein>
    <recommendedName>
        <fullName evidence="11">ATP synthase subunit a</fullName>
    </recommendedName>
</protein>